<proteinExistence type="predicted"/>
<keyword evidence="1" id="KW-1133">Transmembrane helix</keyword>
<sequence length="92" mass="10042">MGKQKTVWPTDREIRLRFILFAVIDAASVQGVCASVLLAAHKLLRDSPTEAQLRDTLAEILSEDEMQGFRFPLGSEADELMVALASPAAQGQ</sequence>
<dbReference type="EMBL" id="MOAY01000081">
    <property type="protein sequence ID" value="ROM33329.1"/>
    <property type="molecule type" value="Genomic_DNA"/>
</dbReference>
<comment type="caution">
    <text evidence="2">The sequence shown here is derived from an EMBL/GenBank/DDBJ whole genome shotgun (WGS) entry which is preliminary data.</text>
</comment>
<dbReference type="Proteomes" id="UP000284656">
    <property type="component" value="Unassembled WGS sequence"/>
</dbReference>
<dbReference type="AlphaFoldDB" id="A0A423EPU5"/>
<gene>
    <name evidence="2" type="ORF">BK648_21155</name>
</gene>
<evidence type="ECO:0000256" key="1">
    <source>
        <dbReference type="SAM" id="Phobius"/>
    </source>
</evidence>
<organism evidence="2 3">
    <name type="scientific">Pseudomonas poae</name>
    <dbReference type="NCBI Taxonomy" id="200451"/>
    <lineage>
        <taxon>Bacteria</taxon>
        <taxon>Pseudomonadati</taxon>
        <taxon>Pseudomonadota</taxon>
        <taxon>Gammaproteobacteria</taxon>
        <taxon>Pseudomonadales</taxon>
        <taxon>Pseudomonadaceae</taxon>
        <taxon>Pseudomonas</taxon>
    </lineage>
</organism>
<accession>A0A423EPU5</accession>
<dbReference type="RefSeq" id="WP_123717736.1">
    <property type="nucleotide sequence ID" value="NZ_MOAY01000081.1"/>
</dbReference>
<reference evidence="2 3" key="1">
    <citation type="submission" date="2016-10" db="EMBL/GenBank/DDBJ databases">
        <title>Comparative genome analysis of multiple Pseudomonas spp. focuses on biocontrol and plant growth promoting traits.</title>
        <authorList>
            <person name="Tao X.-Y."/>
            <person name="Taylor C.G."/>
        </authorList>
    </citation>
    <scope>NUCLEOTIDE SEQUENCE [LARGE SCALE GENOMIC DNA]</scope>
    <source>
        <strain evidence="2 3">29G9</strain>
    </source>
</reference>
<feature type="transmembrane region" description="Helical" evidence="1">
    <location>
        <begin position="18"/>
        <end position="40"/>
    </location>
</feature>
<keyword evidence="1" id="KW-0472">Membrane</keyword>
<protein>
    <submittedName>
        <fullName evidence="2">Uncharacterized protein</fullName>
    </submittedName>
</protein>
<evidence type="ECO:0000313" key="2">
    <source>
        <dbReference type="EMBL" id="ROM33329.1"/>
    </source>
</evidence>
<evidence type="ECO:0000313" key="3">
    <source>
        <dbReference type="Proteomes" id="UP000284656"/>
    </source>
</evidence>
<name>A0A423EPU5_9PSED</name>
<keyword evidence="1" id="KW-0812">Transmembrane</keyword>